<evidence type="ECO:0000313" key="2">
    <source>
        <dbReference type="Proteomes" id="UP001569428"/>
    </source>
</evidence>
<keyword evidence="2" id="KW-1185">Reference proteome</keyword>
<protein>
    <submittedName>
        <fullName evidence="1">Uncharacterized protein</fullName>
    </submittedName>
</protein>
<dbReference type="Proteomes" id="UP001569428">
    <property type="component" value="Unassembled WGS sequence"/>
</dbReference>
<proteinExistence type="predicted"/>
<sequence>MPTSSFDKQFVVSNPEDIERLKKELDGDNWPEIPVRDRDIHADSKENVKRLFKKFPDLGVQSSREK</sequence>
<dbReference type="EMBL" id="JBGMEK010000001">
    <property type="protein sequence ID" value="MFA0809330.1"/>
    <property type="molecule type" value="Genomic_DNA"/>
</dbReference>
<organism evidence="1 2">
    <name type="scientific">Microbulbifer epialgicus</name>
    <dbReference type="NCBI Taxonomy" id="393907"/>
    <lineage>
        <taxon>Bacteria</taxon>
        <taxon>Pseudomonadati</taxon>
        <taxon>Pseudomonadota</taxon>
        <taxon>Gammaproteobacteria</taxon>
        <taxon>Cellvibrionales</taxon>
        <taxon>Microbulbiferaceae</taxon>
        <taxon>Microbulbifer</taxon>
    </lineage>
</organism>
<dbReference type="RefSeq" id="WP_371836951.1">
    <property type="nucleotide sequence ID" value="NZ_JBGMEK010000001.1"/>
</dbReference>
<accession>A0ABV4NTI1</accession>
<gene>
    <name evidence="1" type="ORF">ACCI49_00240</name>
</gene>
<name>A0ABV4NTI1_9GAMM</name>
<evidence type="ECO:0000313" key="1">
    <source>
        <dbReference type="EMBL" id="MFA0809330.1"/>
    </source>
</evidence>
<reference evidence="1 2" key="1">
    <citation type="submission" date="2024-08" db="EMBL/GenBank/DDBJ databases">
        <authorList>
            <person name="Ishaq N."/>
        </authorList>
    </citation>
    <scope>NUCLEOTIDE SEQUENCE [LARGE SCALE GENOMIC DNA]</scope>
    <source>
        <strain evidence="1 2">DSM 18651</strain>
    </source>
</reference>
<comment type="caution">
    <text evidence="1">The sequence shown here is derived from an EMBL/GenBank/DDBJ whole genome shotgun (WGS) entry which is preliminary data.</text>
</comment>